<dbReference type="NCBIfam" id="TIGR01411">
    <property type="entry name" value="tatAE"/>
    <property type="match status" value="1"/>
</dbReference>
<evidence type="ECO:0000256" key="5">
    <source>
        <dbReference type="ARBA" id="ARBA00022927"/>
    </source>
</evidence>
<keyword evidence="2 9" id="KW-0813">Transport</keyword>
<dbReference type="InParanoid" id="Q0F3L3"/>
<reference evidence="10 11" key="1">
    <citation type="submission" date="2006-09" db="EMBL/GenBank/DDBJ databases">
        <authorList>
            <person name="Emerson D."/>
            <person name="Ferriera S."/>
            <person name="Johnson J."/>
            <person name="Kravitz S."/>
            <person name="Halpern A."/>
            <person name="Remington K."/>
            <person name="Beeson K."/>
            <person name="Tran B."/>
            <person name="Rogers Y.-H."/>
            <person name="Friedman R."/>
            <person name="Venter J.C."/>
        </authorList>
    </citation>
    <scope>NUCLEOTIDE SEQUENCE [LARGE SCALE GENOMIC DNA]</scope>
    <source>
        <strain evidence="10 11">PV-1</strain>
    </source>
</reference>
<keyword evidence="4 9" id="KW-0812">Transmembrane</keyword>
<comment type="function">
    <text evidence="9">Part of the twin-arginine translocation (Tat) system that transports large folded proteins containing a characteristic twin-arginine motif in their signal peptide across membranes. TatA could form the protein-conducting channel of the Tat system.</text>
</comment>
<dbReference type="GO" id="GO:0033281">
    <property type="term" value="C:TAT protein transport complex"/>
    <property type="evidence" value="ECO:0007669"/>
    <property type="project" value="UniProtKB-UniRule"/>
</dbReference>
<evidence type="ECO:0000256" key="1">
    <source>
        <dbReference type="ARBA" id="ARBA00004162"/>
    </source>
</evidence>
<evidence type="ECO:0000256" key="6">
    <source>
        <dbReference type="ARBA" id="ARBA00022989"/>
    </source>
</evidence>
<comment type="similarity">
    <text evidence="9">Belongs to the TatA/E family.</text>
</comment>
<evidence type="ECO:0000256" key="3">
    <source>
        <dbReference type="ARBA" id="ARBA00022475"/>
    </source>
</evidence>
<dbReference type="PRINTS" id="PR01506">
    <property type="entry name" value="TATBPROTEIN"/>
</dbReference>
<comment type="subcellular location">
    <subcellularLocation>
        <location evidence="1 9">Cell membrane</location>
        <topology evidence="1 9">Single-pass membrane protein</topology>
    </subcellularLocation>
</comment>
<dbReference type="PANTHER" id="PTHR42982:SF1">
    <property type="entry name" value="SEC-INDEPENDENT PROTEIN TRANSLOCASE PROTEIN TATA"/>
    <property type="match status" value="1"/>
</dbReference>
<organism evidence="10 11">
    <name type="scientific">Mariprofundus ferrooxydans PV-1</name>
    <dbReference type="NCBI Taxonomy" id="314345"/>
    <lineage>
        <taxon>Bacteria</taxon>
        <taxon>Pseudomonadati</taxon>
        <taxon>Pseudomonadota</taxon>
        <taxon>Candidatius Mariprofundia</taxon>
        <taxon>Mariprofundales</taxon>
        <taxon>Mariprofundaceae</taxon>
        <taxon>Mariprofundus</taxon>
    </lineage>
</organism>
<dbReference type="InterPro" id="IPR003369">
    <property type="entry name" value="TatA/B/E"/>
</dbReference>
<evidence type="ECO:0000256" key="9">
    <source>
        <dbReference type="HAMAP-Rule" id="MF_00236"/>
    </source>
</evidence>
<gene>
    <name evidence="9" type="primary">tatA</name>
    <name evidence="10" type="ORF">SPV1_03888</name>
</gene>
<dbReference type="HAMAP" id="MF_00236">
    <property type="entry name" value="TatA_E"/>
    <property type="match status" value="1"/>
</dbReference>
<dbReference type="OrthoDB" id="9813726at2"/>
<dbReference type="Gene3D" id="1.20.5.3310">
    <property type="match status" value="1"/>
</dbReference>
<evidence type="ECO:0000256" key="2">
    <source>
        <dbReference type="ARBA" id="ARBA00022448"/>
    </source>
</evidence>
<proteinExistence type="inferred from homology"/>
<dbReference type="FunCoup" id="Q0F3L3">
    <property type="interactions" value="517"/>
</dbReference>
<name>Q0F3L3_9PROT</name>
<keyword evidence="7 9" id="KW-0811">Translocation</keyword>
<dbReference type="AlphaFoldDB" id="Q0F3L3"/>
<dbReference type="STRING" id="314344.AL013_03990"/>
<dbReference type="GO" id="GO:0008320">
    <property type="term" value="F:protein transmembrane transporter activity"/>
    <property type="evidence" value="ECO:0007669"/>
    <property type="project" value="UniProtKB-UniRule"/>
</dbReference>
<feature type="transmembrane region" description="Helical" evidence="9">
    <location>
        <begin position="6"/>
        <end position="22"/>
    </location>
</feature>
<dbReference type="HOGENOM" id="CLU_086034_6_1_0"/>
<dbReference type="EMBL" id="AATS01000001">
    <property type="protein sequence ID" value="EAU55928.1"/>
    <property type="molecule type" value="Genomic_DNA"/>
</dbReference>
<keyword evidence="11" id="KW-1185">Reference proteome</keyword>
<dbReference type="eggNOG" id="COG1826">
    <property type="taxonomic scope" value="Bacteria"/>
</dbReference>
<keyword evidence="8 9" id="KW-0472">Membrane</keyword>
<evidence type="ECO:0000313" key="11">
    <source>
        <dbReference type="Proteomes" id="UP000005297"/>
    </source>
</evidence>
<comment type="subunit">
    <text evidence="9">The Tat system comprises two distinct complexes: a TatABC complex, containing multiple copies of TatA, TatB and TatC subunits, and a separate TatA complex, containing only TatA subunits. Substrates initially bind to the TatABC complex, which probably triggers association of the separate TatA complex to form the active translocon.</text>
</comment>
<protein>
    <recommendedName>
        <fullName evidence="9">Sec-independent protein translocase protein TatA</fullName>
    </recommendedName>
</protein>
<dbReference type="InterPro" id="IPR006312">
    <property type="entry name" value="TatA/E"/>
</dbReference>
<dbReference type="Pfam" id="PF02416">
    <property type="entry name" value="TatA_B_E"/>
    <property type="match status" value="1"/>
</dbReference>
<evidence type="ECO:0000313" key="10">
    <source>
        <dbReference type="EMBL" id="EAU55928.1"/>
    </source>
</evidence>
<sequence>MFGLGIWELIVILVIVLVIFGAKRLPELGEGLGKFVHGLRSGLQNDDDKEKHGEEKS</sequence>
<keyword evidence="5 9" id="KW-0653">Protein transport</keyword>
<dbReference type="Proteomes" id="UP000005297">
    <property type="component" value="Unassembled WGS sequence"/>
</dbReference>
<evidence type="ECO:0000256" key="7">
    <source>
        <dbReference type="ARBA" id="ARBA00023010"/>
    </source>
</evidence>
<dbReference type="RefSeq" id="WP_009851074.1">
    <property type="nucleotide sequence ID" value="NZ_DS022295.1"/>
</dbReference>
<dbReference type="PANTHER" id="PTHR42982">
    <property type="entry name" value="SEC-INDEPENDENT PROTEIN TRANSLOCASE PROTEIN TATA"/>
    <property type="match status" value="1"/>
</dbReference>
<comment type="caution">
    <text evidence="10">The sequence shown here is derived from an EMBL/GenBank/DDBJ whole genome shotgun (WGS) entry which is preliminary data.</text>
</comment>
<keyword evidence="3 9" id="KW-1003">Cell membrane</keyword>
<evidence type="ECO:0000256" key="4">
    <source>
        <dbReference type="ARBA" id="ARBA00022692"/>
    </source>
</evidence>
<dbReference type="GO" id="GO:0043953">
    <property type="term" value="P:protein transport by the Tat complex"/>
    <property type="evidence" value="ECO:0007669"/>
    <property type="project" value="UniProtKB-UniRule"/>
</dbReference>
<keyword evidence="6 9" id="KW-1133">Transmembrane helix</keyword>
<accession>Q0F3L3</accession>
<evidence type="ECO:0000256" key="8">
    <source>
        <dbReference type="ARBA" id="ARBA00023136"/>
    </source>
</evidence>